<dbReference type="AlphaFoldDB" id="A0A8H5M835"/>
<evidence type="ECO:0000313" key="2">
    <source>
        <dbReference type="EMBL" id="KAF5384204.1"/>
    </source>
</evidence>
<reference evidence="2 3" key="1">
    <citation type="journal article" date="2020" name="ISME J.">
        <title>Uncovering the hidden diversity of litter-decomposition mechanisms in mushroom-forming fungi.</title>
        <authorList>
            <person name="Floudas D."/>
            <person name="Bentzer J."/>
            <person name="Ahren D."/>
            <person name="Johansson T."/>
            <person name="Persson P."/>
            <person name="Tunlid A."/>
        </authorList>
    </citation>
    <scope>NUCLEOTIDE SEQUENCE [LARGE SCALE GENOMIC DNA]</scope>
    <source>
        <strain evidence="2 3">CBS 661.87</strain>
    </source>
</reference>
<comment type="caution">
    <text evidence="2">The sequence shown here is derived from an EMBL/GenBank/DDBJ whole genome shotgun (WGS) entry which is preliminary data.</text>
</comment>
<organism evidence="2 3">
    <name type="scientific">Tricholomella constricta</name>
    <dbReference type="NCBI Taxonomy" id="117010"/>
    <lineage>
        <taxon>Eukaryota</taxon>
        <taxon>Fungi</taxon>
        <taxon>Dikarya</taxon>
        <taxon>Basidiomycota</taxon>
        <taxon>Agaricomycotina</taxon>
        <taxon>Agaricomycetes</taxon>
        <taxon>Agaricomycetidae</taxon>
        <taxon>Agaricales</taxon>
        <taxon>Tricholomatineae</taxon>
        <taxon>Lyophyllaceae</taxon>
        <taxon>Tricholomella</taxon>
    </lineage>
</organism>
<keyword evidence="3" id="KW-1185">Reference proteome</keyword>
<protein>
    <submittedName>
        <fullName evidence="2">Uncharacterized protein</fullName>
    </submittedName>
</protein>
<evidence type="ECO:0000256" key="1">
    <source>
        <dbReference type="SAM" id="MobiDB-lite"/>
    </source>
</evidence>
<dbReference type="Proteomes" id="UP000565441">
    <property type="component" value="Unassembled WGS sequence"/>
</dbReference>
<feature type="region of interest" description="Disordered" evidence="1">
    <location>
        <begin position="209"/>
        <end position="231"/>
    </location>
</feature>
<name>A0A8H5M835_9AGAR</name>
<gene>
    <name evidence="2" type="ORF">D9615_003104</name>
</gene>
<accession>A0A8H5M835</accession>
<proteinExistence type="predicted"/>
<sequence>MMTYFSFQLGKWMHACEVETPEDILANPDSIPYTKEVDDALTPAKAVLADLLRTPDRVPSAAVPAKEWIKTQKKRLSKALVPYVGSLSIVERAQVANWFEVHVSTDKKIRRNWLGLLPVAHAYTVFISSRLKAEPKHRHLADNVILNKAWEIQLTGLPSLWTDIDVDKECLERLEEKMFERSMRAGIAGHYQWGLDAGDHQNDWDPYRGTPDHWNLGDRDGSEGEMEVGDL</sequence>
<dbReference type="EMBL" id="JAACJP010000005">
    <property type="protein sequence ID" value="KAF5384204.1"/>
    <property type="molecule type" value="Genomic_DNA"/>
</dbReference>
<dbReference type="OrthoDB" id="3027520at2759"/>
<evidence type="ECO:0000313" key="3">
    <source>
        <dbReference type="Proteomes" id="UP000565441"/>
    </source>
</evidence>